<dbReference type="Pfam" id="PF00246">
    <property type="entry name" value="Peptidase_M14"/>
    <property type="match status" value="1"/>
</dbReference>
<keyword evidence="3" id="KW-0121">Carboxypeptidase</keyword>
<evidence type="ECO:0000259" key="8">
    <source>
        <dbReference type="PROSITE" id="PS52035"/>
    </source>
</evidence>
<keyword evidence="4" id="KW-0479">Metal-binding</keyword>
<dbReference type="InterPro" id="IPR050753">
    <property type="entry name" value="Peptidase_M14_domain"/>
</dbReference>
<evidence type="ECO:0000256" key="4">
    <source>
        <dbReference type="ARBA" id="ARBA00022723"/>
    </source>
</evidence>
<dbReference type="InterPro" id="IPR057247">
    <property type="entry name" value="CARBOXYPEPT_ZN_2"/>
</dbReference>
<dbReference type="PRINTS" id="PR00765">
    <property type="entry name" value="CRBOXYPTASEA"/>
</dbReference>
<evidence type="ECO:0000313" key="9">
    <source>
        <dbReference type="Proteomes" id="UP000695000"/>
    </source>
</evidence>
<dbReference type="SUPFAM" id="SSF53187">
    <property type="entry name" value="Zn-dependent exopeptidases"/>
    <property type="match status" value="1"/>
</dbReference>
<accession>A0ABM1MY06</accession>
<proteinExistence type="inferred from homology"/>
<feature type="active site" description="Proton donor/acceptor" evidence="6">
    <location>
        <position position="276"/>
    </location>
</feature>
<dbReference type="InterPro" id="IPR057246">
    <property type="entry name" value="CARBOXYPEPT_ZN_1"/>
</dbReference>
<keyword evidence="3" id="KW-0378">Hydrolase</keyword>
<evidence type="ECO:0000256" key="1">
    <source>
        <dbReference type="ARBA" id="ARBA00001947"/>
    </source>
</evidence>
<evidence type="ECO:0000256" key="7">
    <source>
        <dbReference type="SAM" id="Phobius"/>
    </source>
</evidence>
<keyword evidence="9" id="KW-1185">Reference proteome</keyword>
<dbReference type="SMART" id="SM00631">
    <property type="entry name" value="Zn_pept"/>
    <property type="match status" value="1"/>
</dbReference>
<feature type="non-terminal residue" evidence="10">
    <location>
        <position position="1"/>
    </location>
</feature>
<keyword evidence="3" id="KW-0645">Protease</keyword>
<organism evidence="9 10">
    <name type="scientific">Nicrophorus vespilloides</name>
    <name type="common">Boreal carrion beetle</name>
    <dbReference type="NCBI Taxonomy" id="110193"/>
    <lineage>
        <taxon>Eukaryota</taxon>
        <taxon>Metazoa</taxon>
        <taxon>Ecdysozoa</taxon>
        <taxon>Arthropoda</taxon>
        <taxon>Hexapoda</taxon>
        <taxon>Insecta</taxon>
        <taxon>Pterygota</taxon>
        <taxon>Neoptera</taxon>
        <taxon>Endopterygota</taxon>
        <taxon>Coleoptera</taxon>
        <taxon>Polyphaga</taxon>
        <taxon>Staphyliniformia</taxon>
        <taxon>Silphidae</taxon>
        <taxon>Nicrophorinae</taxon>
        <taxon>Nicrophorus</taxon>
    </lineage>
</organism>
<gene>
    <name evidence="10" type="primary">LOC108564819</name>
</gene>
<dbReference type="PROSITE" id="PS52035">
    <property type="entry name" value="PEPTIDASE_M14"/>
    <property type="match status" value="1"/>
</dbReference>
<dbReference type="InterPro" id="IPR000834">
    <property type="entry name" value="Peptidase_M14"/>
</dbReference>
<dbReference type="PROSITE" id="PS00133">
    <property type="entry name" value="CARBOXYPEPT_ZN_2"/>
    <property type="match status" value="1"/>
</dbReference>
<feature type="domain" description="Peptidase M14" evidence="8">
    <location>
        <begin position="24"/>
        <end position="306"/>
    </location>
</feature>
<evidence type="ECO:0000256" key="5">
    <source>
        <dbReference type="ARBA" id="ARBA00022833"/>
    </source>
</evidence>
<evidence type="ECO:0000256" key="6">
    <source>
        <dbReference type="PROSITE-ProRule" id="PRU01379"/>
    </source>
</evidence>
<keyword evidence="5" id="KW-0862">Zinc</keyword>
<evidence type="ECO:0000313" key="10">
    <source>
        <dbReference type="RefSeq" id="XP_017779456.1"/>
    </source>
</evidence>
<dbReference type="PANTHER" id="PTHR11532">
    <property type="entry name" value="PROTEASE M14 CARBOXYPEPTIDASE"/>
    <property type="match status" value="1"/>
</dbReference>
<protein>
    <submittedName>
        <fullName evidence="10">Carboxypeptidase D-like</fullName>
    </submittedName>
</protein>
<dbReference type="PROSITE" id="PS00132">
    <property type="entry name" value="CARBOXYPEPT_ZN_1"/>
    <property type="match status" value="1"/>
</dbReference>
<dbReference type="Gene3D" id="2.60.40.1120">
    <property type="entry name" value="Carboxypeptidase-like, regulatory domain"/>
    <property type="match status" value="1"/>
</dbReference>
<keyword evidence="7" id="KW-1133">Transmembrane helix</keyword>
<keyword evidence="7" id="KW-0812">Transmembrane</keyword>
<dbReference type="Gene3D" id="3.40.630.10">
    <property type="entry name" value="Zn peptidases"/>
    <property type="match status" value="1"/>
</dbReference>
<feature type="transmembrane region" description="Helical" evidence="7">
    <location>
        <begin position="443"/>
        <end position="460"/>
    </location>
</feature>
<dbReference type="Proteomes" id="UP000695000">
    <property type="component" value="Unplaced"/>
</dbReference>
<sequence>SDDVRVVRAAAPVSIGLFNCLPLVYHNNEQIASYLKNFTEVHKDISTLYSIGKSNEGVDLLVLRLTKNVGTLKPHVKLIGNIHGNEAIGREILLQFIEYLGENYKTNSTIGWLLDNTVIHVMPTMNPDGYRPFSVGICEGENGRLNGRNVDLNRDFSWTGNETKQPETEAVRAWLQNNTFVLSASLHSGALVVNYPYDTSTEKNKPSLTPDDDVFRHLSLSYARKHSTMVKGCQYKDNTEKVFKDGITNGAEWYSFTGGMQDYNYVDHGCMELTLELSCCKTPMTKDLEDLWMKNKEPLIDFCLQVHNGIKGRIIVDGNSKTKAKLKIEGRNIGFRTSEFGEFWRILLPGQYILQIEVNKKLYKVPFLVNNKSSVLKESGKLEVFLSKDEVTLVKGDAVFTTTTIPTTEVQRKSSTTPKPFASNQHSIRTIRIEIFNGATTKFVSSSMIVVLLILLILQLH</sequence>
<name>A0ABM1MY06_NICVS</name>
<reference evidence="10" key="1">
    <citation type="submission" date="2025-08" db="UniProtKB">
        <authorList>
            <consortium name="RefSeq"/>
        </authorList>
    </citation>
    <scope>IDENTIFICATION</scope>
    <source>
        <tissue evidence="10">Whole Larva</tissue>
    </source>
</reference>
<comment type="similarity">
    <text evidence="2 6">Belongs to the peptidase M14 family.</text>
</comment>
<dbReference type="PANTHER" id="PTHR11532:SF84">
    <property type="entry name" value="CARBOXYPEPTIDASE M"/>
    <property type="match status" value="1"/>
</dbReference>
<dbReference type="RefSeq" id="XP_017779456.1">
    <property type="nucleotide sequence ID" value="XM_017923967.1"/>
</dbReference>
<evidence type="ECO:0000256" key="2">
    <source>
        <dbReference type="ARBA" id="ARBA00005988"/>
    </source>
</evidence>
<dbReference type="GeneID" id="108564819"/>
<evidence type="ECO:0000256" key="3">
    <source>
        <dbReference type="ARBA" id="ARBA00022645"/>
    </source>
</evidence>
<keyword evidence="7" id="KW-0472">Membrane</keyword>
<comment type="cofactor">
    <cofactor evidence="1">
        <name>Zn(2+)</name>
        <dbReference type="ChEBI" id="CHEBI:29105"/>
    </cofactor>
</comment>